<accession>M2MJD8</accession>
<feature type="transmembrane region" description="Helical" evidence="10">
    <location>
        <begin position="20"/>
        <end position="42"/>
    </location>
</feature>
<dbReference type="EMBL" id="KB445555">
    <property type="protein sequence ID" value="EMC96801.1"/>
    <property type="molecule type" value="Genomic_DNA"/>
</dbReference>
<evidence type="ECO:0000256" key="7">
    <source>
        <dbReference type="ARBA" id="ARBA00023128"/>
    </source>
</evidence>
<gene>
    <name evidence="11" type="ORF">BAUCODRAFT_148355</name>
</gene>
<evidence type="ECO:0000256" key="4">
    <source>
        <dbReference type="ARBA" id="ARBA00022787"/>
    </source>
</evidence>
<dbReference type="AlphaFoldDB" id="M2MJD8"/>
<dbReference type="Pfam" id="PF10642">
    <property type="entry name" value="Tom5"/>
    <property type="match status" value="1"/>
</dbReference>
<keyword evidence="3 10" id="KW-0812">Transmembrane</keyword>
<sequence>MFGGQPPPPSPEEIKQQEAIATQTVYGAVGMCVLLYLSPFAVQWASKLV</sequence>
<keyword evidence="12" id="KW-1185">Reference proteome</keyword>
<keyword evidence="7" id="KW-0496">Mitochondrion</keyword>
<evidence type="ECO:0000256" key="1">
    <source>
        <dbReference type="ARBA" id="ARBA00004572"/>
    </source>
</evidence>
<organism evidence="11 12">
    <name type="scientific">Baudoinia panamericana (strain UAMH 10762)</name>
    <name type="common">Angels' share fungus</name>
    <name type="synonym">Baudoinia compniacensis (strain UAMH 10762)</name>
    <dbReference type="NCBI Taxonomy" id="717646"/>
    <lineage>
        <taxon>Eukaryota</taxon>
        <taxon>Fungi</taxon>
        <taxon>Dikarya</taxon>
        <taxon>Ascomycota</taxon>
        <taxon>Pezizomycotina</taxon>
        <taxon>Dothideomycetes</taxon>
        <taxon>Dothideomycetidae</taxon>
        <taxon>Mycosphaerellales</taxon>
        <taxon>Teratosphaeriaceae</taxon>
        <taxon>Baudoinia</taxon>
    </lineage>
</organism>
<name>M2MJD8_BAUPA</name>
<reference evidence="11 12" key="1">
    <citation type="journal article" date="2012" name="PLoS Pathog.">
        <title>Diverse lifestyles and strategies of plant pathogenesis encoded in the genomes of eighteen Dothideomycetes fungi.</title>
        <authorList>
            <person name="Ohm R.A."/>
            <person name="Feau N."/>
            <person name="Henrissat B."/>
            <person name="Schoch C.L."/>
            <person name="Horwitz B.A."/>
            <person name="Barry K.W."/>
            <person name="Condon B.J."/>
            <person name="Copeland A.C."/>
            <person name="Dhillon B."/>
            <person name="Glaser F."/>
            <person name="Hesse C.N."/>
            <person name="Kosti I."/>
            <person name="LaButti K."/>
            <person name="Lindquist E.A."/>
            <person name="Lucas S."/>
            <person name="Salamov A.A."/>
            <person name="Bradshaw R.E."/>
            <person name="Ciuffetti L."/>
            <person name="Hamelin R.C."/>
            <person name="Kema G.H.J."/>
            <person name="Lawrence C."/>
            <person name="Scott J.A."/>
            <person name="Spatafora J.W."/>
            <person name="Turgeon B.G."/>
            <person name="de Wit P.J.G.M."/>
            <person name="Zhong S."/>
            <person name="Goodwin S.B."/>
            <person name="Grigoriev I.V."/>
        </authorList>
    </citation>
    <scope>NUCLEOTIDE SEQUENCE [LARGE SCALE GENOMIC DNA]</scope>
    <source>
        <strain evidence="11 12">UAMH 10762</strain>
    </source>
</reference>
<evidence type="ECO:0000313" key="12">
    <source>
        <dbReference type="Proteomes" id="UP000011761"/>
    </source>
</evidence>
<evidence type="ECO:0000256" key="6">
    <source>
        <dbReference type="ARBA" id="ARBA00022989"/>
    </source>
</evidence>
<keyword evidence="2" id="KW-0813">Transport</keyword>
<evidence type="ECO:0000256" key="8">
    <source>
        <dbReference type="ARBA" id="ARBA00023136"/>
    </source>
</evidence>
<dbReference type="Proteomes" id="UP000011761">
    <property type="component" value="Unassembled WGS sequence"/>
</dbReference>
<evidence type="ECO:0000256" key="10">
    <source>
        <dbReference type="SAM" id="Phobius"/>
    </source>
</evidence>
<evidence type="ECO:0000256" key="9">
    <source>
        <dbReference type="ARBA" id="ARBA00025716"/>
    </source>
</evidence>
<proteinExistence type="inferred from homology"/>
<dbReference type="GO" id="GO:0015031">
    <property type="term" value="P:protein transport"/>
    <property type="evidence" value="ECO:0007669"/>
    <property type="project" value="UniProtKB-KW"/>
</dbReference>
<keyword evidence="8 10" id="KW-0472">Membrane</keyword>
<dbReference type="GeneID" id="19108849"/>
<dbReference type="RefSeq" id="XP_007676688.1">
    <property type="nucleotide sequence ID" value="XM_007678498.1"/>
</dbReference>
<dbReference type="GO" id="GO:0006626">
    <property type="term" value="P:protein targeting to mitochondrion"/>
    <property type="evidence" value="ECO:0007669"/>
    <property type="project" value="UniProtKB-ARBA"/>
</dbReference>
<keyword evidence="6 10" id="KW-1133">Transmembrane helix</keyword>
<evidence type="ECO:0000256" key="2">
    <source>
        <dbReference type="ARBA" id="ARBA00022448"/>
    </source>
</evidence>
<dbReference type="InterPro" id="IPR019603">
    <property type="entry name" value="Tom5"/>
</dbReference>
<dbReference type="KEGG" id="bcom:BAUCODRAFT_148355"/>
<evidence type="ECO:0000256" key="5">
    <source>
        <dbReference type="ARBA" id="ARBA00022927"/>
    </source>
</evidence>
<keyword evidence="4" id="KW-1000">Mitochondrion outer membrane</keyword>
<evidence type="ECO:0000256" key="3">
    <source>
        <dbReference type="ARBA" id="ARBA00022692"/>
    </source>
</evidence>
<keyword evidence="5" id="KW-0653">Protein transport</keyword>
<dbReference type="eggNOG" id="ENOG502T2K6">
    <property type="taxonomic scope" value="Eukaryota"/>
</dbReference>
<evidence type="ECO:0000313" key="11">
    <source>
        <dbReference type="EMBL" id="EMC96801.1"/>
    </source>
</evidence>
<dbReference type="OrthoDB" id="4150500at2759"/>
<comment type="similarity">
    <text evidence="9">Belongs to the Tom5 family.</text>
</comment>
<dbReference type="HOGENOM" id="CLU_209440_1_1_1"/>
<comment type="subcellular location">
    <subcellularLocation>
        <location evidence="1">Mitochondrion outer membrane</location>
        <topology evidence="1">Single-pass membrane protein</topology>
    </subcellularLocation>
</comment>
<dbReference type="GO" id="GO:0005741">
    <property type="term" value="C:mitochondrial outer membrane"/>
    <property type="evidence" value="ECO:0007669"/>
    <property type="project" value="UniProtKB-SubCell"/>
</dbReference>
<protein>
    <submittedName>
        <fullName evidence="11">Uncharacterized protein</fullName>
    </submittedName>
</protein>